<organism evidence="1 2">
    <name type="scientific">Komagataeibacter rhaeticus</name>
    <dbReference type="NCBI Taxonomy" id="215221"/>
    <lineage>
        <taxon>Bacteria</taxon>
        <taxon>Pseudomonadati</taxon>
        <taxon>Pseudomonadota</taxon>
        <taxon>Alphaproteobacteria</taxon>
        <taxon>Acetobacterales</taxon>
        <taxon>Acetobacteraceae</taxon>
        <taxon>Komagataeibacter</taxon>
    </lineage>
</organism>
<reference evidence="1 2" key="1">
    <citation type="submission" date="2020-03" db="EMBL/GenBank/DDBJ databases">
        <title>Isolation of cellulose-producing strains, genome characterization and application of the synthesized cellulose films as an economical and sustainable material for piezoelectric sensor construction.</title>
        <authorList>
            <person name="Mangayil R.K."/>
        </authorList>
    </citation>
    <scope>NUCLEOTIDE SEQUENCE [LARGE SCALE GENOMIC DNA]</scope>
    <source>
        <strain evidence="1 2">ENS 9a1a</strain>
    </source>
</reference>
<dbReference type="Proteomes" id="UP000502533">
    <property type="component" value="Chromosome"/>
</dbReference>
<keyword evidence="2" id="KW-1185">Reference proteome</keyword>
<dbReference type="RefSeq" id="WP_007396877.1">
    <property type="nucleotide sequence ID" value="NZ_CALMTF010000051.1"/>
</dbReference>
<dbReference type="GeneID" id="85020821"/>
<dbReference type="EMBL" id="CP050139">
    <property type="protein sequence ID" value="QIP34350.1"/>
    <property type="molecule type" value="Genomic_DNA"/>
</dbReference>
<accession>A0A181C752</accession>
<name>A0A181C752_9PROT</name>
<proteinExistence type="predicted"/>
<dbReference type="AlphaFoldDB" id="A0A181C752"/>
<gene>
    <name evidence="1" type="ORF">GWK63_01510</name>
</gene>
<evidence type="ECO:0000313" key="2">
    <source>
        <dbReference type="Proteomes" id="UP000502533"/>
    </source>
</evidence>
<evidence type="ECO:0000313" key="1">
    <source>
        <dbReference type="EMBL" id="QIP34350.1"/>
    </source>
</evidence>
<dbReference type="KEGG" id="kre:GWK63_01510"/>
<sequence>MTTHSTRPGPAATGLVPFADNGTSRTIGGMTVENGTDSIAFYGQTDLSRDKAGLERARALLAFLQQVVDTLDAQADLPDSLPPRKAARVPNPFA</sequence>
<protein>
    <submittedName>
        <fullName evidence="1">Uncharacterized protein</fullName>
    </submittedName>
</protein>